<feature type="compositionally biased region" description="Basic and acidic residues" evidence="3">
    <location>
        <begin position="158"/>
        <end position="175"/>
    </location>
</feature>
<feature type="chain" id="PRO_5027057882" evidence="4">
    <location>
        <begin position="17"/>
        <end position="213"/>
    </location>
</feature>
<accession>A0A6J2UI11</accession>
<dbReference type="AlphaFoldDB" id="A0A6J2UI11"/>
<dbReference type="PRINTS" id="PR00947">
    <property type="entry name" value="CUTICLE"/>
</dbReference>
<name>A0A6J2UI11_DROLE</name>
<dbReference type="PROSITE" id="PS00233">
    <property type="entry name" value="CHIT_BIND_RR_1"/>
    <property type="match status" value="1"/>
</dbReference>
<reference evidence="6" key="1">
    <citation type="submission" date="2025-08" db="UniProtKB">
        <authorList>
            <consortium name="RefSeq"/>
        </authorList>
    </citation>
    <scope>IDENTIFICATION</scope>
    <source>
        <strain evidence="6">11010-0011.00</strain>
        <tissue evidence="6">Whole body</tissue>
    </source>
</reference>
<sequence length="213" mass="22939">MFKFICLLAFATGTYAASIGADVKATTERQIVELLRYEVDKQPDGSYHYSYEGADKSFREETGVANNVGTDEEALEISGSYRYIDADGVLIEVHYTAGKNGFVPVGTNIPGEISAAAKAAAELPNVVDEQEYRRKARSQAEEPTVAESENVPAQVVVDKTEVSSDVKSIAEKSAESENVPVQVVVEKTEVSSDVKSVAEESHQAPVVPETTST</sequence>
<evidence type="ECO:0000256" key="4">
    <source>
        <dbReference type="SAM" id="SignalP"/>
    </source>
</evidence>
<dbReference type="PANTHER" id="PTHR10380:SF233">
    <property type="entry name" value="CUTICULAR PROTEIN 47EB-RELATED"/>
    <property type="match status" value="1"/>
</dbReference>
<dbReference type="Pfam" id="PF00379">
    <property type="entry name" value="Chitin_bind_4"/>
    <property type="match status" value="1"/>
</dbReference>
<dbReference type="InterPro" id="IPR031311">
    <property type="entry name" value="CHIT_BIND_RR_consensus"/>
</dbReference>
<dbReference type="RefSeq" id="XP_030387123.1">
    <property type="nucleotide sequence ID" value="XM_030531263.1"/>
</dbReference>
<evidence type="ECO:0000256" key="3">
    <source>
        <dbReference type="SAM" id="MobiDB-lite"/>
    </source>
</evidence>
<keyword evidence="5" id="KW-1185">Reference proteome</keyword>
<evidence type="ECO:0000313" key="6">
    <source>
        <dbReference type="RefSeq" id="XP_030387123.1"/>
    </source>
</evidence>
<dbReference type="PROSITE" id="PS51155">
    <property type="entry name" value="CHIT_BIND_RR_2"/>
    <property type="match status" value="1"/>
</dbReference>
<evidence type="ECO:0000313" key="5">
    <source>
        <dbReference type="Proteomes" id="UP000504634"/>
    </source>
</evidence>
<dbReference type="GO" id="GO:0062129">
    <property type="term" value="C:chitin-based extracellular matrix"/>
    <property type="evidence" value="ECO:0007669"/>
    <property type="project" value="TreeGrafter"/>
</dbReference>
<dbReference type="OrthoDB" id="7989647at2759"/>
<evidence type="ECO:0000256" key="1">
    <source>
        <dbReference type="ARBA" id="ARBA00022460"/>
    </source>
</evidence>
<keyword evidence="4" id="KW-0732">Signal</keyword>
<dbReference type="PANTHER" id="PTHR10380">
    <property type="entry name" value="CUTICLE PROTEIN"/>
    <property type="match status" value="1"/>
</dbReference>
<dbReference type="InterPro" id="IPR000618">
    <property type="entry name" value="Insect_cuticle"/>
</dbReference>
<feature type="region of interest" description="Disordered" evidence="3">
    <location>
        <begin position="132"/>
        <end position="213"/>
    </location>
</feature>
<proteinExistence type="predicted"/>
<keyword evidence="1 2" id="KW-0193">Cuticle</keyword>
<protein>
    <submittedName>
        <fullName evidence="6">Uncharacterized protein LOC115633784</fullName>
    </submittedName>
</protein>
<dbReference type="InterPro" id="IPR050468">
    <property type="entry name" value="Cuticle_Struct_Prot"/>
</dbReference>
<dbReference type="GO" id="GO:0008010">
    <property type="term" value="F:structural constituent of chitin-based larval cuticle"/>
    <property type="evidence" value="ECO:0007669"/>
    <property type="project" value="TreeGrafter"/>
</dbReference>
<feature type="compositionally biased region" description="Basic and acidic residues" evidence="3">
    <location>
        <begin position="186"/>
        <end position="202"/>
    </location>
</feature>
<gene>
    <name evidence="6" type="primary">LOC115633784</name>
</gene>
<dbReference type="GeneID" id="115633784"/>
<organism evidence="5 6">
    <name type="scientific">Drosophila lebanonensis</name>
    <name type="common">Fruit fly</name>
    <name type="synonym">Scaptodrosophila lebanonensis</name>
    <dbReference type="NCBI Taxonomy" id="7225"/>
    <lineage>
        <taxon>Eukaryota</taxon>
        <taxon>Metazoa</taxon>
        <taxon>Ecdysozoa</taxon>
        <taxon>Arthropoda</taxon>
        <taxon>Hexapoda</taxon>
        <taxon>Insecta</taxon>
        <taxon>Pterygota</taxon>
        <taxon>Neoptera</taxon>
        <taxon>Endopterygota</taxon>
        <taxon>Diptera</taxon>
        <taxon>Brachycera</taxon>
        <taxon>Muscomorpha</taxon>
        <taxon>Ephydroidea</taxon>
        <taxon>Drosophilidae</taxon>
        <taxon>Scaptodrosophila</taxon>
    </lineage>
</organism>
<feature type="signal peptide" evidence="4">
    <location>
        <begin position="1"/>
        <end position="16"/>
    </location>
</feature>
<feature type="compositionally biased region" description="Low complexity" evidence="3">
    <location>
        <begin position="176"/>
        <end position="185"/>
    </location>
</feature>
<evidence type="ECO:0000256" key="2">
    <source>
        <dbReference type="PROSITE-ProRule" id="PRU00497"/>
    </source>
</evidence>
<dbReference type="Proteomes" id="UP000504634">
    <property type="component" value="Unplaced"/>
</dbReference>